<dbReference type="EMBL" id="ML739379">
    <property type="protein sequence ID" value="KAE8348898.1"/>
    <property type="molecule type" value="Genomic_DNA"/>
</dbReference>
<accession>A0A5N6YUX0</accession>
<reference evidence="3" key="1">
    <citation type="submission" date="2019-04" db="EMBL/GenBank/DDBJ databases">
        <title>Friends and foes A comparative genomics studyof 23 Aspergillus species from section Flavi.</title>
        <authorList>
            <consortium name="DOE Joint Genome Institute"/>
            <person name="Kjaerbolling I."/>
            <person name="Vesth T."/>
            <person name="Frisvad J.C."/>
            <person name="Nybo J.L."/>
            <person name="Theobald S."/>
            <person name="Kildgaard S."/>
            <person name="Isbrandt T."/>
            <person name="Kuo A."/>
            <person name="Sato A."/>
            <person name="Lyhne E.K."/>
            <person name="Kogle M.E."/>
            <person name="Wiebenga A."/>
            <person name="Kun R.S."/>
            <person name="Lubbers R.J."/>
            <person name="Makela M.R."/>
            <person name="Barry K."/>
            <person name="Chovatia M."/>
            <person name="Clum A."/>
            <person name="Daum C."/>
            <person name="Haridas S."/>
            <person name="He G."/>
            <person name="LaButti K."/>
            <person name="Lipzen A."/>
            <person name="Mondo S."/>
            <person name="Riley R."/>
            <person name="Salamov A."/>
            <person name="Simmons B.A."/>
            <person name="Magnuson J.K."/>
            <person name="Henrissat B."/>
            <person name="Mortensen U.H."/>
            <person name="Larsen T.O."/>
            <person name="Devries R.P."/>
            <person name="Grigoriev I.V."/>
            <person name="Machida M."/>
            <person name="Baker S.E."/>
            <person name="Andersen M.R."/>
        </authorList>
    </citation>
    <scope>NUCLEOTIDE SEQUENCE [LARGE SCALE GENOMIC DNA]</scope>
    <source>
        <strain evidence="3">CBS 553.77</strain>
    </source>
</reference>
<dbReference type="AlphaFoldDB" id="A0A5N6YUX0"/>
<evidence type="ECO:0000256" key="1">
    <source>
        <dbReference type="SAM" id="Phobius"/>
    </source>
</evidence>
<organism evidence="2 3">
    <name type="scientific">Aspergillus coremiiformis</name>
    <dbReference type="NCBI Taxonomy" id="138285"/>
    <lineage>
        <taxon>Eukaryota</taxon>
        <taxon>Fungi</taxon>
        <taxon>Dikarya</taxon>
        <taxon>Ascomycota</taxon>
        <taxon>Pezizomycotina</taxon>
        <taxon>Eurotiomycetes</taxon>
        <taxon>Eurotiomycetidae</taxon>
        <taxon>Eurotiales</taxon>
        <taxon>Aspergillaceae</taxon>
        <taxon>Aspergillus</taxon>
        <taxon>Aspergillus subgen. Circumdati</taxon>
    </lineage>
</organism>
<dbReference type="Proteomes" id="UP000327118">
    <property type="component" value="Unassembled WGS sequence"/>
</dbReference>
<keyword evidence="1" id="KW-0812">Transmembrane</keyword>
<evidence type="ECO:0000313" key="3">
    <source>
        <dbReference type="Proteomes" id="UP000327118"/>
    </source>
</evidence>
<evidence type="ECO:0000313" key="2">
    <source>
        <dbReference type="EMBL" id="KAE8348898.1"/>
    </source>
</evidence>
<gene>
    <name evidence="2" type="ORF">BDV28DRAFT_142461</name>
</gene>
<keyword evidence="1" id="KW-1133">Transmembrane helix</keyword>
<name>A0A5N6YUX0_9EURO</name>
<keyword evidence="1" id="KW-0472">Membrane</keyword>
<protein>
    <submittedName>
        <fullName evidence="2">Uncharacterized protein</fullName>
    </submittedName>
</protein>
<sequence length="52" mass="6241">MRFTVSRPLVLLYLMNGYWCSSAFVEAVCVFLIHLHFLFRLFSFFLRPQLPL</sequence>
<proteinExistence type="predicted"/>
<keyword evidence="3" id="KW-1185">Reference proteome</keyword>
<feature type="transmembrane region" description="Helical" evidence="1">
    <location>
        <begin position="16"/>
        <end position="39"/>
    </location>
</feature>